<evidence type="ECO:0000313" key="2">
    <source>
        <dbReference type="WBParaSite" id="nRc.2.0.1.t33819-RA"/>
    </source>
</evidence>
<evidence type="ECO:0000313" key="1">
    <source>
        <dbReference type="Proteomes" id="UP000887565"/>
    </source>
</evidence>
<proteinExistence type="predicted"/>
<dbReference type="Proteomes" id="UP000887565">
    <property type="component" value="Unplaced"/>
</dbReference>
<accession>A0A915K6K5</accession>
<keyword evidence="1" id="KW-1185">Reference proteome</keyword>
<organism evidence="1 2">
    <name type="scientific">Romanomermis culicivorax</name>
    <name type="common">Nematode worm</name>
    <dbReference type="NCBI Taxonomy" id="13658"/>
    <lineage>
        <taxon>Eukaryota</taxon>
        <taxon>Metazoa</taxon>
        <taxon>Ecdysozoa</taxon>
        <taxon>Nematoda</taxon>
        <taxon>Enoplea</taxon>
        <taxon>Dorylaimia</taxon>
        <taxon>Mermithida</taxon>
        <taxon>Mermithoidea</taxon>
        <taxon>Mermithidae</taxon>
        <taxon>Romanomermis</taxon>
    </lineage>
</organism>
<sequence length="68" mass="8029">MSSLNIFLLQNNGSISWRLQSLVFSFVAHLKMLLRDVFKEKIELKIIDLLEIFCSDSKNDDNNIDLRW</sequence>
<protein>
    <submittedName>
        <fullName evidence="2">Uncharacterized protein</fullName>
    </submittedName>
</protein>
<reference evidence="2" key="1">
    <citation type="submission" date="2022-11" db="UniProtKB">
        <authorList>
            <consortium name="WormBaseParasite"/>
        </authorList>
    </citation>
    <scope>IDENTIFICATION</scope>
</reference>
<name>A0A915K6K5_ROMCU</name>
<dbReference type="WBParaSite" id="nRc.2.0.1.t33819-RA">
    <property type="protein sequence ID" value="nRc.2.0.1.t33819-RA"/>
    <property type="gene ID" value="nRc.2.0.1.g33819"/>
</dbReference>
<dbReference type="AlphaFoldDB" id="A0A915K6K5"/>